<reference evidence="1 2" key="1">
    <citation type="submission" date="2018-12" db="EMBL/GenBank/DDBJ databases">
        <title>Pseudomonas aeruginosa Diversity Panel.</title>
        <authorList>
            <person name="Snesrud E."/>
            <person name="Mcgann P."/>
        </authorList>
    </citation>
    <scope>NUCLEOTIDE SEQUENCE [LARGE SCALE GENOMIC DNA]</scope>
    <source>
        <strain evidence="1 2">MRSN6241</strain>
    </source>
</reference>
<dbReference type="RefSeq" id="WP_126593963.1">
    <property type="nucleotide sequence ID" value="NZ_LFXS01000021.1"/>
</dbReference>
<dbReference type="Proteomes" id="UP000276985">
    <property type="component" value="Unassembled WGS sequence"/>
</dbReference>
<comment type="caution">
    <text evidence="1">The sequence shown here is derived from an EMBL/GenBank/DDBJ whole genome shotgun (WGS) entry which is preliminary data.</text>
</comment>
<evidence type="ECO:0000313" key="2">
    <source>
        <dbReference type="Proteomes" id="UP000276985"/>
    </source>
</evidence>
<dbReference type="AlphaFoldDB" id="A0ABD7JU98"/>
<name>A0ABD7JU98_PSEAI</name>
<evidence type="ECO:0000313" key="1">
    <source>
        <dbReference type="EMBL" id="RTS40084.1"/>
    </source>
</evidence>
<dbReference type="EMBL" id="RXTL01000045">
    <property type="protein sequence ID" value="RTS40084.1"/>
    <property type="molecule type" value="Genomic_DNA"/>
</dbReference>
<sequence>MPRNLTTEISPAQDTVRIGIELEGVGTVRIKWPEELGHRSIKNLEHLRAQTDFKDTLKRTPLLRSNSYGDFRGIYITPEEAQEEKLGIDHPAEMVSQPHTLDEQNLDFLRNSVYKALRSNLKGKIALSTNEQNTRYGNAPDKYPAIPNGKVPTIQTGATFAGMYTNSGEAFPTVNIVQTSWGKQVPMLGGNLQVTCGIAVEQLFRQDPEQLSLMADFISRNEYKTRYISLVICTLAIVEALTAQGEIFYDFADKRNELHLATYMFLLHHVAPIWKPAAGYEKCAVGANFKGGSSFVGCGVSNTNDLIPDSSYASVFAKIIVAINSTNATDKAKILSTLTSPQVIELYGKPGLSCQVHFDKWFSIPNFSDAGGNLYTVVEIRQHATGMNLEMAGFLGGRLTSNQFLTRITPFVFAQH</sequence>
<accession>A0ABD7JU98</accession>
<organism evidence="1 2">
    <name type="scientific">Pseudomonas aeruginosa</name>
    <dbReference type="NCBI Taxonomy" id="287"/>
    <lineage>
        <taxon>Bacteria</taxon>
        <taxon>Pseudomonadati</taxon>
        <taxon>Pseudomonadota</taxon>
        <taxon>Gammaproteobacteria</taxon>
        <taxon>Pseudomonadales</taxon>
        <taxon>Pseudomonadaceae</taxon>
        <taxon>Pseudomonas</taxon>
    </lineage>
</organism>
<proteinExistence type="predicted"/>
<protein>
    <submittedName>
        <fullName evidence="1">Uncharacterized protein</fullName>
    </submittedName>
</protein>
<gene>
    <name evidence="1" type="ORF">DY940_30360</name>
</gene>